<sequence length="187" mass="19228">MRIRFGSTHRVDHRGAARVRGAAAGLISGAVSVAAHGGAAETSPPDGTAVVLLALASAAVGALVTGLRPLRTGTPGLTTALLAGQLLGHICLGWGSGHLHHGDLQLTPTMLAAHLLLACAAATIVRGAEFAYRVVATALARLVPVAPRHPVVPDPPLLRALHRDRIVAWIFAADIDRTRAPPRAVLV</sequence>
<keyword evidence="1" id="KW-0472">Membrane</keyword>
<evidence type="ECO:0000256" key="1">
    <source>
        <dbReference type="SAM" id="Phobius"/>
    </source>
</evidence>
<dbReference type="EMBL" id="BMMH01000004">
    <property type="protein sequence ID" value="GGL09432.1"/>
    <property type="molecule type" value="Genomic_DNA"/>
</dbReference>
<evidence type="ECO:0000313" key="3">
    <source>
        <dbReference type="Proteomes" id="UP000638263"/>
    </source>
</evidence>
<dbReference type="Proteomes" id="UP000638263">
    <property type="component" value="Unassembled WGS sequence"/>
</dbReference>
<evidence type="ECO:0000313" key="2">
    <source>
        <dbReference type="EMBL" id="GGL09432.1"/>
    </source>
</evidence>
<feature type="transmembrane region" description="Helical" evidence="1">
    <location>
        <begin position="79"/>
        <end position="99"/>
    </location>
</feature>
<proteinExistence type="predicted"/>
<accession>A0A917RJ11</accession>
<dbReference type="RefSeq" id="WP_229718736.1">
    <property type="nucleotide sequence ID" value="NZ_BMMH01000004.1"/>
</dbReference>
<gene>
    <name evidence="2" type="ORF">GCM10011588_24760</name>
</gene>
<keyword evidence="3" id="KW-1185">Reference proteome</keyword>
<organism evidence="2 3">
    <name type="scientific">Nocardia jinanensis</name>
    <dbReference type="NCBI Taxonomy" id="382504"/>
    <lineage>
        <taxon>Bacteria</taxon>
        <taxon>Bacillati</taxon>
        <taxon>Actinomycetota</taxon>
        <taxon>Actinomycetes</taxon>
        <taxon>Mycobacteriales</taxon>
        <taxon>Nocardiaceae</taxon>
        <taxon>Nocardia</taxon>
    </lineage>
</organism>
<feature type="transmembrane region" description="Helical" evidence="1">
    <location>
        <begin position="49"/>
        <end position="67"/>
    </location>
</feature>
<name>A0A917RJ11_9NOCA</name>
<dbReference type="AlphaFoldDB" id="A0A917RJ11"/>
<feature type="transmembrane region" description="Helical" evidence="1">
    <location>
        <begin position="111"/>
        <end position="132"/>
    </location>
</feature>
<reference evidence="2" key="1">
    <citation type="journal article" date="2014" name="Int. J. Syst. Evol. Microbiol.">
        <title>Complete genome sequence of Corynebacterium casei LMG S-19264T (=DSM 44701T), isolated from a smear-ripened cheese.</title>
        <authorList>
            <consortium name="US DOE Joint Genome Institute (JGI-PGF)"/>
            <person name="Walter F."/>
            <person name="Albersmeier A."/>
            <person name="Kalinowski J."/>
            <person name="Ruckert C."/>
        </authorList>
    </citation>
    <scope>NUCLEOTIDE SEQUENCE</scope>
    <source>
        <strain evidence="2">CGMCC 4.3508</strain>
    </source>
</reference>
<reference evidence="2" key="2">
    <citation type="submission" date="2020-09" db="EMBL/GenBank/DDBJ databases">
        <authorList>
            <person name="Sun Q."/>
            <person name="Zhou Y."/>
        </authorList>
    </citation>
    <scope>NUCLEOTIDE SEQUENCE</scope>
    <source>
        <strain evidence="2">CGMCC 4.3508</strain>
    </source>
</reference>
<protein>
    <submittedName>
        <fullName evidence="2">Uncharacterized protein</fullName>
    </submittedName>
</protein>
<comment type="caution">
    <text evidence="2">The sequence shown here is derived from an EMBL/GenBank/DDBJ whole genome shotgun (WGS) entry which is preliminary data.</text>
</comment>
<keyword evidence="1" id="KW-1133">Transmembrane helix</keyword>
<keyword evidence="1" id="KW-0812">Transmembrane</keyword>
<feature type="transmembrane region" description="Helical" evidence="1">
    <location>
        <begin position="21"/>
        <end position="37"/>
    </location>
</feature>